<dbReference type="SUPFAM" id="SSF102400">
    <property type="entry name" value="DNA polymerase III chi subunit"/>
    <property type="match status" value="1"/>
</dbReference>
<dbReference type="InterPro" id="IPR007459">
    <property type="entry name" value="DNA_pol3_chi"/>
</dbReference>
<protein>
    <submittedName>
        <fullName evidence="1">DNA polymerase III chi subunit</fullName>
    </submittedName>
</protein>
<dbReference type="InterPro" id="IPR036768">
    <property type="entry name" value="PolIII_chi_sf"/>
</dbReference>
<evidence type="ECO:0000313" key="1">
    <source>
        <dbReference type="EMBL" id="RMA79944.1"/>
    </source>
</evidence>
<sequence length="142" mass="15875">MTAVDFYKINDSDPASLSFCALRLACKSWRAGHNTYVHCASEEQAKALLSQLNTLSPHSLVPGYVGPYQAQSTAIAFGFDESHAPVAAAEIMIQVSSNLSKCFSRFARLLELTNTNEEYASAKREAWKFYKSRGYPLRYHEI</sequence>
<proteinExistence type="predicted"/>
<dbReference type="EMBL" id="REFJ01000003">
    <property type="protein sequence ID" value="RMA79944.1"/>
    <property type="molecule type" value="Genomic_DNA"/>
</dbReference>
<dbReference type="Pfam" id="PF04364">
    <property type="entry name" value="DNA_pol3_chi"/>
    <property type="match status" value="1"/>
</dbReference>
<keyword evidence="2" id="KW-1185">Reference proteome</keyword>
<dbReference type="RefSeq" id="WP_170150804.1">
    <property type="nucleotide sequence ID" value="NZ_REFJ01000003.1"/>
</dbReference>
<dbReference type="Proteomes" id="UP000267187">
    <property type="component" value="Unassembled WGS sequence"/>
</dbReference>
<reference evidence="1 2" key="1">
    <citation type="submission" date="2018-10" db="EMBL/GenBank/DDBJ databases">
        <title>Genomic Encyclopedia of Type Strains, Phase IV (KMG-IV): sequencing the most valuable type-strain genomes for metagenomic binning, comparative biology and taxonomic classification.</title>
        <authorList>
            <person name="Goeker M."/>
        </authorList>
    </citation>
    <scope>NUCLEOTIDE SEQUENCE [LARGE SCALE GENOMIC DNA]</scope>
    <source>
        <strain evidence="1 2">DSM 25080</strain>
    </source>
</reference>
<dbReference type="AlphaFoldDB" id="A0A3M0A6B9"/>
<evidence type="ECO:0000313" key="2">
    <source>
        <dbReference type="Proteomes" id="UP000267187"/>
    </source>
</evidence>
<dbReference type="Gene3D" id="3.40.50.10110">
    <property type="entry name" value="DNA polymerase III subunit chi"/>
    <property type="match status" value="1"/>
</dbReference>
<dbReference type="GO" id="GO:0003887">
    <property type="term" value="F:DNA-directed DNA polymerase activity"/>
    <property type="evidence" value="ECO:0007669"/>
    <property type="project" value="InterPro"/>
</dbReference>
<name>A0A3M0A6B9_9GAMM</name>
<dbReference type="PANTHER" id="PTHR38767:SF1">
    <property type="entry name" value="DNA POLYMERASE III SUBUNIT CHI"/>
    <property type="match status" value="1"/>
</dbReference>
<comment type="caution">
    <text evidence="1">The sequence shown here is derived from an EMBL/GenBank/DDBJ whole genome shotgun (WGS) entry which is preliminary data.</text>
</comment>
<organism evidence="1 2">
    <name type="scientific">Umboniibacter marinipuniceus</name>
    <dbReference type="NCBI Taxonomy" id="569599"/>
    <lineage>
        <taxon>Bacteria</taxon>
        <taxon>Pseudomonadati</taxon>
        <taxon>Pseudomonadota</taxon>
        <taxon>Gammaproteobacteria</taxon>
        <taxon>Cellvibrionales</taxon>
        <taxon>Cellvibrionaceae</taxon>
        <taxon>Umboniibacter</taxon>
    </lineage>
</organism>
<dbReference type="PANTHER" id="PTHR38767">
    <property type="entry name" value="DNA POLYMERASE III SUBUNIT CHI"/>
    <property type="match status" value="1"/>
</dbReference>
<gene>
    <name evidence="1" type="ORF">DFR27_1296</name>
</gene>
<dbReference type="GO" id="GO:0003677">
    <property type="term" value="F:DNA binding"/>
    <property type="evidence" value="ECO:0007669"/>
    <property type="project" value="InterPro"/>
</dbReference>
<accession>A0A3M0A6B9</accession>
<dbReference type="GO" id="GO:0032298">
    <property type="term" value="P:positive regulation of DNA-templated DNA replication initiation"/>
    <property type="evidence" value="ECO:0007669"/>
    <property type="project" value="TreeGrafter"/>
</dbReference>
<dbReference type="GO" id="GO:0006260">
    <property type="term" value="P:DNA replication"/>
    <property type="evidence" value="ECO:0007669"/>
    <property type="project" value="InterPro"/>
</dbReference>